<dbReference type="InterPro" id="IPR007335">
    <property type="entry name" value="DUF413"/>
</dbReference>
<reference evidence="3 4" key="2">
    <citation type="journal article" date="2022" name="Mar. Drugs">
        <title>Bioassay-Guided Fractionation Leads to the Detection of Cholic Acid Generated by the Rare Thalassomonas sp.</title>
        <authorList>
            <person name="Pheiffer F."/>
            <person name="Schneider Y.K."/>
            <person name="Hansen E.H."/>
            <person name="Andersen J.H."/>
            <person name="Isaksson J."/>
            <person name="Busche T."/>
            <person name="R C."/>
            <person name="Kalinowski J."/>
            <person name="Zyl L.V."/>
            <person name="Trindade M."/>
        </authorList>
    </citation>
    <scope>NUCLEOTIDE SEQUENCE [LARGE SCALE GENOMIC DNA]</scope>
    <source>
        <strain evidence="3 4">A5K-106</strain>
    </source>
</reference>
<dbReference type="Pfam" id="PF04219">
    <property type="entry name" value="DUF413"/>
    <property type="match status" value="1"/>
</dbReference>
<accession>A0AAE9YT71</accession>
<dbReference type="EMBL" id="CP059735">
    <property type="protein sequence ID" value="WDD99873.1"/>
    <property type="molecule type" value="Genomic_DNA"/>
</dbReference>
<evidence type="ECO:0000256" key="1">
    <source>
        <dbReference type="ARBA" id="ARBA00093464"/>
    </source>
</evidence>
<evidence type="ECO:0000256" key="2">
    <source>
        <dbReference type="ARBA" id="ARBA00093628"/>
    </source>
</evidence>
<dbReference type="Proteomes" id="UP000032568">
    <property type="component" value="Chromosome"/>
</dbReference>
<sequence>MNTTEINQDSFKSNRKFYDDRNYPRGMSRSGDYTLAEVQLLEQYGVALSELSSGKRAPINEQEQHFVEVCEGKAEPEHKIEKTWLKYQNKVLTPKQFHTLFGKAKIASDSMASEAVDLDDE</sequence>
<evidence type="ECO:0000313" key="3">
    <source>
        <dbReference type="EMBL" id="WDD99873.1"/>
    </source>
</evidence>
<evidence type="ECO:0000313" key="4">
    <source>
        <dbReference type="Proteomes" id="UP000032568"/>
    </source>
</evidence>
<proteinExistence type="inferred from homology"/>
<dbReference type="KEGG" id="tact:SG35_004180"/>
<protein>
    <recommendedName>
        <fullName evidence="2">Macrodomain Ori protein</fullName>
    </recommendedName>
</protein>
<dbReference type="RefSeq" id="WP_044831893.1">
    <property type="nucleotide sequence ID" value="NZ_CP059735.1"/>
</dbReference>
<name>A0AAE9YT71_9GAMM</name>
<comment type="similarity">
    <text evidence="1">Belongs to the MaoP family.</text>
</comment>
<organism evidence="3 4">
    <name type="scientific">Thalassomonas actiniarum</name>
    <dbReference type="NCBI Taxonomy" id="485447"/>
    <lineage>
        <taxon>Bacteria</taxon>
        <taxon>Pseudomonadati</taxon>
        <taxon>Pseudomonadota</taxon>
        <taxon>Gammaproteobacteria</taxon>
        <taxon>Alteromonadales</taxon>
        <taxon>Colwelliaceae</taxon>
        <taxon>Thalassomonas</taxon>
    </lineage>
</organism>
<reference evidence="3 4" key="1">
    <citation type="journal article" date="2015" name="Genome Announc.">
        <title>Draft Genome Sequences of Marine Isolates of Thalassomonas viridans and Thalassomonas actiniarum.</title>
        <authorList>
            <person name="Olonade I."/>
            <person name="van Zyl L.J."/>
            <person name="Trindade M."/>
        </authorList>
    </citation>
    <scope>NUCLEOTIDE SEQUENCE [LARGE SCALE GENOMIC DNA]</scope>
    <source>
        <strain evidence="3 4">A5K-106</strain>
    </source>
</reference>
<gene>
    <name evidence="3" type="ORF">SG35_004180</name>
</gene>
<dbReference type="AlphaFoldDB" id="A0AAE9YT71"/>
<keyword evidence="4" id="KW-1185">Reference proteome</keyword>